<sequence length="758" mass="84842">FSKQALYCYSKAYSLDPTNVDALWDRAILAKEIGQINTARTALCAILKQIPHDLNVLEELRPILIEGNKIDVCASLHQDAFEHHQELYSTGVGIDPGTGQEILGGGFGLMHTFVLADSYNSIKKYHDAYYWDACEDDREFDIVGSAVIRSGTVAPGMYKLDINARHRLAVARIKMGDIEEGRDVREFAPLFSETADAYYDKRMYTAAATIYEELGQDPTTSSMYVLERAAACRRMSGDLENSAAIYEQGSNDDAKRGLAEVYEILGETRKALNLVNQVIDARGRRGTRHGKPGKVASHPHVQGASLFEETPSSRSTKGYRSSKSSRPVARELEVEKEKGVLKGYRRVTDLTPEMKTGNEVVVKEWLLEAEKLIENFRETRRLFLSTRSLGFQGMFKTKRNTEENEDNMASRLQIETDRGKGTGSKKSGNLVDVFRGVSFDDWLQLTIEYSFLLIRRDQHGLADEVLRHMLFSNAYQNQRAQDTLRLALIACAIHARDYRAVVEHGRKVIFTYQFNNEPIRILLAALASGHHQLDAFVASAFQKAMLREVRFSDLASSHPEQIKWNSLKCRFFNSAATSKSEYDEEGEGEDDTSADPGQIQVDAPSLPEKPTPFSCTSYQSAICYLLQAYGNCPEDPAVCISLAIASLSRAMQRQADNRHHIIAQSLAFMSQYRKIGAPDPDGAQEVEYNFGRLFHQIGLFSHAARHYEKALEIAEKRGGGIPKGGGVEKEAAYNLSVIYVTTGASALARNLYRRWLSI</sequence>
<protein>
    <submittedName>
        <fullName evidence="1">TPR-like protein</fullName>
    </submittedName>
</protein>
<keyword evidence="2" id="KW-1185">Reference proteome</keyword>
<feature type="non-terminal residue" evidence="1">
    <location>
        <position position="1"/>
    </location>
</feature>
<evidence type="ECO:0000313" key="1">
    <source>
        <dbReference type="EMBL" id="KAF9647358.1"/>
    </source>
</evidence>
<reference evidence="1" key="2">
    <citation type="journal article" date="2020" name="Nat. Commun.">
        <title>Large-scale genome sequencing of mycorrhizal fungi provides insights into the early evolution of symbiotic traits.</title>
        <authorList>
            <person name="Miyauchi S."/>
            <person name="Kiss E."/>
            <person name="Kuo A."/>
            <person name="Drula E."/>
            <person name="Kohler A."/>
            <person name="Sanchez-Garcia M."/>
            <person name="Morin E."/>
            <person name="Andreopoulos B."/>
            <person name="Barry K.W."/>
            <person name="Bonito G."/>
            <person name="Buee M."/>
            <person name="Carver A."/>
            <person name="Chen C."/>
            <person name="Cichocki N."/>
            <person name="Clum A."/>
            <person name="Culley D."/>
            <person name="Crous P.W."/>
            <person name="Fauchery L."/>
            <person name="Girlanda M."/>
            <person name="Hayes R.D."/>
            <person name="Keri Z."/>
            <person name="LaButti K."/>
            <person name="Lipzen A."/>
            <person name="Lombard V."/>
            <person name="Magnuson J."/>
            <person name="Maillard F."/>
            <person name="Murat C."/>
            <person name="Nolan M."/>
            <person name="Ohm R.A."/>
            <person name="Pangilinan J."/>
            <person name="Pereira M.F."/>
            <person name="Perotto S."/>
            <person name="Peter M."/>
            <person name="Pfister S."/>
            <person name="Riley R."/>
            <person name="Sitrit Y."/>
            <person name="Stielow J.B."/>
            <person name="Szollosi G."/>
            <person name="Zifcakova L."/>
            <person name="Stursova M."/>
            <person name="Spatafora J.W."/>
            <person name="Tedersoo L."/>
            <person name="Vaario L.M."/>
            <person name="Yamada A."/>
            <person name="Yan M."/>
            <person name="Wang P."/>
            <person name="Xu J."/>
            <person name="Bruns T."/>
            <person name="Baldrian P."/>
            <person name="Vilgalys R."/>
            <person name="Dunand C."/>
            <person name="Henrissat B."/>
            <person name="Grigoriev I.V."/>
            <person name="Hibbett D."/>
            <person name="Nagy L.G."/>
            <person name="Martin F.M."/>
        </authorList>
    </citation>
    <scope>NUCLEOTIDE SEQUENCE</scope>
    <source>
        <strain evidence="1">P2</strain>
    </source>
</reference>
<name>A0ACB6ZD72_THEGA</name>
<dbReference type="EMBL" id="MU118035">
    <property type="protein sequence ID" value="KAF9647358.1"/>
    <property type="molecule type" value="Genomic_DNA"/>
</dbReference>
<dbReference type="Proteomes" id="UP000886501">
    <property type="component" value="Unassembled WGS sequence"/>
</dbReference>
<proteinExistence type="predicted"/>
<reference evidence="1" key="1">
    <citation type="submission" date="2019-10" db="EMBL/GenBank/DDBJ databases">
        <authorList>
            <consortium name="DOE Joint Genome Institute"/>
            <person name="Kuo A."/>
            <person name="Miyauchi S."/>
            <person name="Kiss E."/>
            <person name="Drula E."/>
            <person name="Kohler A."/>
            <person name="Sanchez-Garcia M."/>
            <person name="Andreopoulos B."/>
            <person name="Barry K.W."/>
            <person name="Bonito G."/>
            <person name="Buee M."/>
            <person name="Carver A."/>
            <person name="Chen C."/>
            <person name="Cichocki N."/>
            <person name="Clum A."/>
            <person name="Culley D."/>
            <person name="Crous P.W."/>
            <person name="Fauchery L."/>
            <person name="Girlanda M."/>
            <person name="Hayes R."/>
            <person name="Keri Z."/>
            <person name="Labutti K."/>
            <person name="Lipzen A."/>
            <person name="Lombard V."/>
            <person name="Magnuson J."/>
            <person name="Maillard F."/>
            <person name="Morin E."/>
            <person name="Murat C."/>
            <person name="Nolan M."/>
            <person name="Ohm R."/>
            <person name="Pangilinan J."/>
            <person name="Pereira M."/>
            <person name="Perotto S."/>
            <person name="Peter M."/>
            <person name="Riley R."/>
            <person name="Sitrit Y."/>
            <person name="Stielow B."/>
            <person name="Szollosi G."/>
            <person name="Zifcakova L."/>
            <person name="Stursova M."/>
            <person name="Spatafora J.W."/>
            <person name="Tedersoo L."/>
            <person name="Vaario L.-M."/>
            <person name="Yamada A."/>
            <person name="Yan M."/>
            <person name="Wang P."/>
            <person name="Xu J."/>
            <person name="Bruns T."/>
            <person name="Baldrian P."/>
            <person name="Vilgalys R."/>
            <person name="Henrissat B."/>
            <person name="Grigoriev I.V."/>
            <person name="Hibbett D."/>
            <person name="Nagy L.G."/>
            <person name="Martin F.M."/>
        </authorList>
    </citation>
    <scope>NUCLEOTIDE SEQUENCE</scope>
    <source>
        <strain evidence="1">P2</strain>
    </source>
</reference>
<organism evidence="1 2">
    <name type="scientific">Thelephora ganbajun</name>
    <name type="common">Ganba fungus</name>
    <dbReference type="NCBI Taxonomy" id="370292"/>
    <lineage>
        <taxon>Eukaryota</taxon>
        <taxon>Fungi</taxon>
        <taxon>Dikarya</taxon>
        <taxon>Basidiomycota</taxon>
        <taxon>Agaricomycotina</taxon>
        <taxon>Agaricomycetes</taxon>
        <taxon>Thelephorales</taxon>
        <taxon>Thelephoraceae</taxon>
        <taxon>Thelephora</taxon>
    </lineage>
</organism>
<accession>A0ACB6ZD72</accession>
<comment type="caution">
    <text evidence="1">The sequence shown here is derived from an EMBL/GenBank/DDBJ whole genome shotgun (WGS) entry which is preliminary data.</text>
</comment>
<gene>
    <name evidence="1" type="ORF">BDM02DRAFT_3117152</name>
</gene>
<evidence type="ECO:0000313" key="2">
    <source>
        <dbReference type="Proteomes" id="UP000886501"/>
    </source>
</evidence>